<evidence type="ECO:0000256" key="9">
    <source>
        <dbReference type="ARBA" id="ARBA00022908"/>
    </source>
</evidence>
<evidence type="ECO:0000256" key="7">
    <source>
        <dbReference type="ARBA" id="ARBA00022842"/>
    </source>
</evidence>
<keyword evidence="1" id="KW-0815">Transposition</keyword>
<keyword evidence="13" id="KW-0511">Multifunctional enzyme</keyword>
<keyword evidence="6" id="KW-0378">Hydrolase</keyword>
<dbReference type="GO" id="GO:0032196">
    <property type="term" value="P:transposition"/>
    <property type="evidence" value="ECO:0007669"/>
    <property type="project" value="UniProtKB-KW"/>
</dbReference>
<gene>
    <name evidence="17" type="ORF">PCANC_21685</name>
</gene>
<evidence type="ECO:0000256" key="8">
    <source>
        <dbReference type="ARBA" id="ARBA00022884"/>
    </source>
</evidence>
<organism evidence="17 18">
    <name type="scientific">Puccinia coronata f. sp. avenae</name>
    <dbReference type="NCBI Taxonomy" id="200324"/>
    <lineage>
        <taxon>Eukaryota</taxon>
        <taxon>Fungi</taxon>
        <taxon>Dikarya</taxon>
        <taxon>Basidiomycota</taxon>
        <taxon>Pucciniomycotina</taxon>
        <taxon>Pucciniomycetes</taxon>
        <taxon>Pucciniales</taxon>
        <taxon>Pucciniaceae</taxon>
        <taxon>Puccinia</taxon>
    </lineage>
</organism>
<dbReference type="InterPro" id="IPR012337">
    <property type="entry name" value="RNaseH-like_sf"/>
</dbReference>
<keyword evidence="4" id="KW-0479">Metal-binding</keyword>
<dbReference type="GO" id="GO:0015074">
    <property type="term" value="P:DNA integration"/>
    <property type="evidence" value="ECO:0007669"/>
    <property type="project" value="UniProtKB-KW"/>
</dbReference>
<dbReference type="InterPro" id="IPR001584">
    <property type="entry name" value="Integrase_cat-core"/>
</dbReference>
<dbReference type="Pfam" id="PF07727">
    <property type="entry name" value="RVT_2"/>
    <property type="match status" value="1"/>
</dbReference>
<keyword evidence="11" id="KW-0239">DNA-directed DNA polymerase</keyword>
<evidence type="ECO:0000256" key="11">
    <source>
        <dbReference type="ARBA" id="ARBA00022932"/>
    </source>
</evidence>
<comment type="catalytic activity">
    <reaction evidence="14">
        <text>DNA(n) + a 2'-deoxyribonucleoside 5'-triphosphate = DNA(n+1) + diphosphate</text>
        <dbReference type="Rhea" id="RHEA:22508"/>
        <dbReference type="Rhea" id="RHEA-COMP:17339"/>
        <dbReference type="Rhea" id="RHEA-COMP:17340"/>
        <dbReference type="ChEBI" id="CHEBI:33019"/>
        <dbReference type="ChEBI" id="CHEBI:61560"/>
        <dbReference type="ChEBI" id="CHEBI:173112"/>
        <dbReference type="EC" id="2.7.7.49"/>
    </reaction>
</comment>
<keyword evidence="2" id="KW-0548">Nucleotidyltransferase</keyword>
<name>A0A2N5UJ90_9BASI</name>
<keyword evidence="8" id="KW-0694">RNA-binding</keyword>
<dbReference type="GO" id="GO:0005634">
    <property type="term" value="C:nucleus"/>
    <property type="evidence" value="ECO:0007669"/>
    <property type="project" value="UniProtKB-ARBA"/>
</dbReference>
<dbReference type="GO" id="GO:0016787">
    <property type="term" value="F:hydrolase activity"/>
    <property type="evidence" value="ECO:0007669"/>
    <property type="project" value="UniProtKB-KW"/>
</dbReference>
<evidence type="ECO:0000256" key="6">
    <source>
        <dbReference type="ARBA" id="ARBA00022801"/>
    </source>
</evidence>
<comment type="caution">
    <text evidence="17">The sequence shown here is derived from an EMBL/GenBank/DDBJ whole genome shotgun (WGS) entry which is preliminary data.</text>
</comment>
<dbReference type="SUPFAM" id="SSF53098">
    <property type="entry name" value="Ribonuclease H-like"/>
    <property type="match status" value="1"/>
</dbReference>
<reference evidence="17 18" key="1">
    <citation type="submission" date="2017-11" db="EMBL/GenBank/DDBJ databases">
        <title>De novo assembly and phasing of dikaryotic genomes from two isolates of Puccinia coronata f. sp. avenae, the causal agent of oat crown rust.</title>
        <authorList>
            <person name="Miller M.E."/>
            <person name="Zhang Y."/>
            <person name="Omidvar V."/>
            <person name="Sperschneider J."/>
            <person name="Schwessinger B."/>
            <person name="Raley C."/>
            <person name="Palmer J.M."/>
            <person name="Garnica D."/>
            <person name="Upadhyaya N."/>
            <person name="Rathjen J."/>
            <person name="Taylor J.M."/>
            <person name="Park R.F."/>
            <person name="Dodds P.N."/>
            <person name="Hirsch C.D."/>
            <person name="Kianian S.F."/>
            <person name="Figueroa M."/>
        </authorList>
    </citation>
    <scope>NUCLEOTIDE SEQUENCE [LARGE SCALE GENOMIC DNA]</scope>
    <source>
        <strain evidence="17">12NC29</strain>
    </source>
</reference>
<protein>
    <recommendedName>
        <fullName evidence="16">Integrase catalytic domain-containing protein</fullName>
    </recommendedName>
</protein>
<sequence>MRDHASTYTFCAVMASQSEVPNKIMEWVLHLKNACKKTLTYLHCNNAAEYIGNLKERLAKVGTTLATVSPYHPQQNGKAERCNRMVGNMARTMLHAARLPIIYWSYAYLTAAYIHNRLPNKCVSTSPLEALYKIPASPNTLYPFGARAIVTLPQGNWDKLDERGVEFYLLGYPKAGAGWMFYSSKLKQMIQNNLAIFPNLQELKVKRKLRKNDVGFIVNQIKLVLGGGLDSGTPKGRVQTPARPPPHAARCPHAYKWREDGRLGVRPRRTGVLAMHACPEGVQALHALRTGVHGRHACPARLTVLNGTLIRVLNGTLIRAPRGSRKPLNLRGLREPGWTGMPAVHACPEGVQGLHACPAGPHAKPAVLTPFVGVRHAGVCTPVWEGVQPPHAFFLGVRGGVRTPFGRAAIKPHWGEPTADLAAEELKAIAGLPSGPEHNLPKNIKQVLAGPDGTGWKDAARYKLNKFQALEVWEPVNPYKGVKVLGACWVFTIKRLPNGSIDRLRARYVAKGFNQTLGVDCNKTYAPTASLNTLRLLISVARQHHYPKASFDISLTYLYSPIEEEVYVQPPVELKAHWKGKIMKLKKAMYGT</sequence>
<dbReference type="PROSITE" id="PS50994">
    <property type="entry name" value="INTEGRASE"/>
    <property type="match status" value="1"/>
</dbReference>
<keyword evidence="5" id="KW-0255">Endonuclease</keyword>
<evidence type="ECO:0000256" key="1">
    <source>
        <dbReference type="ARBA" id="ARBA00022578"/>
    </source>
</evidence>
<evidence type="ECO:0000259" key="16">
    <source>
        <dbReference type="PROSITE" id="PS50994"/>
    </source>
</evidence>
<evidence type="ECO:0000256" key="10">
    <source>
        <dbReference type="ARBA" id="ARBA00022918"/>
    </source>
</evidence>
<dbReference type="PANTHER" id="PTHR42648:SF11">
    <property type="entry name" value="TRANSPOSON TY4-P GAG-POL POLYPROTEIN"/>
    <property type="match status" value="1"/>
</dbReference>
<dbReference type="OrthoDB" id="3054497at2759"/>
<proteinExistence type="predicted"/>
<evidence type="ECO:0000256" key="14">
    <source>
        <dbReference type="ARBA" id="ARBA00048173"/>
    </source>
</evidence>
<keyword evidence="9" id="KW-0229">DNA integration</keyword>
<comment type="catalytic activity">
    <reaction evidence="15">
        <text>DNA(n) + a 2'-deoxyribonucleoside 5'-triphosphate = DNA(n+1) + diphosphate</text>
        <dbReference type="Rhea" id="RHEA:22508"/>
        <dbReference type="Rhea" id="RHEA-COMP:17339"/>
        <dbReference type="Rhea" id="RHEA-COMP:17340"/>
        <dbReference type="ChEBI" id="CHEBI:33019"/>
        <dbReference type="ChEBI" id="CHEBI:61560"/>
        <dbReference type="ChEBI" id="CHEBI:173112"/>
        <dbReference type="EC" id="2.7.7.7"/>
    </reaction>
</comment>
<keyword evidence="7" id="KW-0460">Magnesium</keyword>
<keyword evidence="3" id="KW-0540">Nuclease</keyword>
<evidence type="ECO:0000256" key="12">
    <source>
        <dbReference type="ARBA" id="ARBA00023172"/>
    </source>
</evidence>
<dbReference type="Proteomes" id="UP000235388">
    <property type="component" value="Unassembled WGS sequence"/>
</dbReference>
<dbReference type="InterPro" id="IPR013103">
    <property type="entry name" value="RVT_2"/>
</dbReference>
<evidence type="ECO:0000256" key="3">
    <source>
        <dbReference type="ARBA" id="ARBA00022722"/>
    </source>
</evidence>
<dbReference type="PANTHER" id="PTHR42648">
    <property type="entry name" value="TRANSPOSASE, PUTATIVE-RELATED"/>
    <property type="match status" value="1"/>
</dbReference>
<evidence type="ECO:0000256" key="15">
    <source>
        <dbReference type="ARBA" id="ARBA00049244"/>
    </source>
</evidence>
<dbReference type="GO" id="GO:0006310">
    <property type="term" value="P:DNA recombination"/>
    <property type="evidence" value="ECO:0007669"/>
    <property type="project" value="UniProtKB-KW"/>
</dbReference>
<dbReference type="InterPro" id="IPR039537">
    <property type="entry name" value="Retrotran_Ty1/copia-like"/>
</dbReference>
<dbReference type="GO" id="GO:0003887">
    <property type="term" value="F:DNA-directed DNA polymerase activity"/>
    <property type="evidence" value="ECO:0007669"/>
    <property type="project" value="UniProtKB-KW"/>
</dbReference>
<evidence type="ECO:0000256" key="5">
    <source>
        <dbReference type="ARBA" id="ARBA00022759"/>
    </source>
</evidence>
<dbReference type="EMBL" id="PGCJ01000216">
    <property type="protein sequence ID" value="PLW37830.1"/>
    <property type="molecule type" value="Genomic_DNA"/>
</dbReference>
<keyword evidence="10" id="KW-0695">RNA-directed DNA polymerase</keyword>
<keyword evidence="11" id="KW-0808">Transferase</keyword>
<evidence type="ECO:0000256" key="13">
    <source>
        <dbReference type="ARBA" id="ARBA00023268"/>
    </source>
</evidence>
<dbReference type="GO" id="GO:0003964">
    <property type="term" value="F:RNA-directed DNA polymerase activity"/>
    <property type="evidence" value="ECO:0007669"/>
    <property type="project" value="UniProtKB-KW"/>
</dbReference>
<dbReference type="STRING" id="200324.A0A2N5UJ90"/>
<dbReference type="GO" id="GO:0003723">
    <property type="term" value="F:RNA binding"/>
    <property type="evidence" value="ECO:0007669"/>
    <property type="project" value="UniProtKB-KW"/>
</dbReference>
<keyword evidence="12" id="KW-0233">DNA recombination</keyword>
<evidence type="ECO:0000313" key="17">
    <source>
        <dbReference type="EMBL" id="PLW37830.1"/>
    </source>
</evidence>
<feature type="domain" description="Integrase catalytic" evidence="16">
    <location>
        <begin position="1"/>
        <end position="135"/>
    </location>
</feature>
<keyword evidence="18" id="KW-1185">Reference proteome</keyword>
<evidence type="ECO:0000256" key="2">
    <source>
        <dbReference type="ARBA" id="ARBA00022695"/>
    </source>
</evidence>
<dbReference type="Gene3D" id="3.30.420.10">
    <property type="entry name" value="Ribonuclease H-like superfamily/Ribonuclease H"/>
    <property type="match status" value="1"/>
</dbReference>
<accession>A0A2N5UJ90</accession>
<dbReference type="GO" id="GO:0004519">
    <property type="term" value="F:endonuclease activity"/>
    <property type="evidence" value="ECO:0007669"/>
    <property type="project" value="UniProtKB-KW"/>
</dbReference>
<dbReference type="GO" id="GO:0046872">
    <property type="term" value="F:metal ion binding"/>
    <property type="evidence" value="ECO:0007669"/>
    <property type="project" value="UniProtKB-KW"/>
</dbReference>
<dbReference type="InterPro" id="IPR036397">
    <property type="entry name" value="RNaseH_sf"/>
</dbReference>
<evidence type="ECO:0000256" key="4">
    <source>
        <dbReference type="ARBA" id="ARBA00022723"/>
    </source>
</evidence>
<dbReference type="AlphaFoldDB" id="A0A2N5UJ90"/>
<evidence type="ECO:0000313" key="18">
    <source>
        <dbReference type="Proteomes" id="UP000235388"/>
    </source>
</evidence>